<dbReference type="GO" id="GO:0004497">
    <property type="term" value="F:monooxygenase activity"/>
    <property type="evidence" value="ECO:0007669"/>
    <property type="project" value="UniProtKB-KW"/>
</dbReference>
<dbReference type="SUPFAM" id="SSF51905">
    <property type="entry name" value="FAD/NAD(P)-binding domain"/>
    <property type="match status" value="1"/>
</dbReference>
<organism evidence="8 9">
    <name type="scientific">Cladophialophora carrionii CBS 160.54</name>
    <dbReference type="NCBI Taxonomy" id="1279043"/>
    <lineage>
        <taxon>Eukaryota</taxon>
        <taxon>Fungi</taxon>
        <taxon>Dikarya</taxon>
        <taxon>Ascomycota</taxon>
        <taxon>Pezizomycotina</taxon>
        <taxon>Eurotiomycetes</taxon>
        <taxon>Chaetothyriomycetidae</taxon>
        <taxon>Chaetothyriales</taxon>
        <taxon>Herpotrichiellaceae</taxon>
        <taxon>Cladophialophora</taxon>
    </lineage>
</organism>
<evidence type="ECO:0000313" key="8">
    <source>
        <dbReference type="EMBL" id="ETI21014.1"/>
    </source>
</evidence>
<dbReference type="PANTHER" id="PTHR13789:SF309">
    <property type="entry name" value="PUTATIVE (AFU_ORTHOLOGUE AFUA_6G14510)-RELATED"/>
    <property type="match status" value="1"/>
</dbReference>
<dbReference type="VEuPathDB" id="FungiDB:G647_07357"/>
<evidence type="ECO:0000256" key="1">
    <source>
        <dbReference type="ARBA" id="ARBA00007992"/>
    </source>
</evidence>
<feature type="domain" description="FAD-binding" evidence="7">
    <location>
        <begin position="330"/>
        <end position="393"/>
    </location>
</feature>
<dbReference type="Gene3D" id="3.50.50.60">
    <property type="entry name" value="FAD/NAD(P)-binding domain"/>
    <property type="match status" value="1"/>
</dbReference>
<dbReference type="GO" id="GO:0071949">
    <property type="term" value="F:FAD binding"/>
    <property type="evidence" value="ECO:0007669"/>
    <property type="project" value="InterPro"/>
</dbReference>
<evidence type="ECO:0000256" key="3">
    <source>
        <dbReference type="ARBA" id="ARBA00022827"/>
    </source>
</evidence>
<keyword evidence="6" id="KW-1133">Transmembrane helix</keyword>
<keyword evidence="6" id="KW-0472">Membrane</keyword>
<protein>
    <recommendedName>
        <fullName evidence="7">FAD-binding domain-containing protein</fullName>
    </recommendedName>
</protein>
<keyword evidence="6" id="KW-0812">Transmembrane</keyword>
<evidence type="ECO:0000313" key="9">
    <source>
        <dbReference type="Proteomes" id="UP000030678"/>
    </source>
</evidence>
<dbReference type="HOGENOM" id="CLU_009665_4_0_1"/>
<dbReference type="InterPro" id="IPR002938">
    <property type="entry name" value="FAD-bd"/>
</dbReference>
<dbReference type="RefSeq" id="XP_008729895.1">
    <property type="nucleotide sequence ID" value="XM_008731673.1"/>
</dbReference>
<evidence type="ECO:0000259" key="7">
    <source>
        <dbReference type="Pfam" id="PF01494"/>
    </source>
</evidence>
<dbReference type="InterPro" id="IPR050493">
    <property type="entry name" value="FAD-dep_Monooxygenase_BioMet"/>
</dbReference>
<evidence type="ECO:0000256" key="5">
    <source>
        <dbReference type="ARBA" id="ARBA00023033"/>
    </source>
</evidence>
<accession>V9D264</accession>
<evidence type="ECO:0000256" key="2">
    <source>
        <dbReference type="ARBA" id="ARBA00022630"/>
    </source>
</evidence>
<keyword evidence="4" id="KW-0560">Oxidoreductase</keyword>
<dbReference type="Pfam" id="PF01494">
    <property type="entry name" value="FAD_binding_3"/>
    <property type="match status" value="2"/>
</dbReference>
<sequence length="428" mass="46175">MDPPSSEGRSHHLNGKTIIVAGAGIAGLTFALALARQFPGSSTSAANPKVVIFERDSFEERIGREGYTLSLRTDHNAGGIQVLDGLGLYEKVKNLSVNAKDMAAERGRFNVWSPDFRPFLRLATAPFGPKRLVGMRIRRNALQKILAQAAADSGAEIHWGTAVMNVELSKYGGVNVYLSDGSVVRGDILIAADGSRSKLGFLLRPKHDLDYTGVYCWSGIAKYASPEAVPRPVNRDWGVVVGAKDGVGCFLSPVDDTSALWSLSRRSPEKKESLRYPIPKERLDLLMQESLDLAAYFAPVVKNLVSATDPSTVMLFNAMDRKPFPHSISTDGPVVYTGDANHAVSPFAGAGANLALMDAWDLAKALKDASTLDEAVSAYDKAAVPRASAVLKASRWTIDLAHATGIRLILYKVVLQMLGFFVARSSSK</sequence>
<dbReference type="EMBL" id="KB822707">
    <property type="protein sequence ID" value="ETI21014.1"/>
    <property type="molecule type" value="Genomic_DNA"/>
</dbReference>
<dbReference type="PRINTS" id="PR00420">
    <property type="entry name" value="RNGMNOXGNASE"/>
</dbReference>
<keyword evidence="5" id="KW-0503">Monooxygenase</keyword>
<dbReference type="Proteomes" id="UP000030678">
    <property type="component" value="Unassembled WGS sequence"/>
</dbReference>
<reference evidence="8 9" key="1">
    <citation type="submission" date="2013-03" db="EMBL/GenBank/DDBJ databases">
        <title>The Genome Sequence of Cladophialophora carrionii CBS 160.54.</title>
        <authorList>
            <consortium name="The Broad Institute Genomics Platform"/>
            <person name="Cuomo C."/>
            <person name="de Hoog S."/>
            <person name="Gorbushina A."/>
            <person name="Walker B."/>
            <person name="Young S.K."/>
            <person name="Zeng Q."/>
            <person name="Gargeya S."/>
            <person name="Fitzgerald M."/>
            <person name="Haas B."/>
            <person name="Abouelleil A."/>
            <person name="Allen A.W."/>
            <person name="Alvarado L."/>
            <person name="Arachchi H.M."/>
            <person name="Berlin A.M."/>
            <person name="Chapman S.B."/>
            <person name="Gainer-Dewar J."/>
            <person name="Goldberg J."/>
            <person name="Griggs A."/>
            <person name="Gujja S."/>
            <person name="Hansen M."/>
            <person name="Howarth C."/>
            <person name="Imamovic A."/>
            <person name="Ireland A."/>
            <person name="Larimer J."/>
            <person name="McCowan C."/>
            <person name="Murphy C."/>
            <person name="Pearson M."/>
            <person name="Poon T.W."/>
            <person name="Priest M."/>
            <person name="Roberts A."/>
            <person name="Saif S."/>
            <person name="Shea T."/>
            <person name="Sisk P."/>
            <person name="Sykes S."/>
            <person name="Wortman J."/>
            <person name="Nusbaum C."/>
            <person name="Birren B."/>
        </authorList>
    </citation>
    <scope>NUCLEOTIDE SEQUENCE [LARGE SCALE GENOMIC DNA]</scope>
    <source>
        <strain evidence="8 9">CBS 160.54</strain>
    </source>
</reference>
<dbReference type="AlphaFoldDB" id="V9D264"/>
<dbReference type="OrthoDB" id="655030at2759"/>
<proteinExistence type="inferred from homology"/>
<feature type="transmembrane region" description="Helical" evidence="6">
    <location>
        <begin position="17"/>
        <end position="35"/>
    </location>
</feature>
<feature type="domain" description="FAD-binding" evidence="7">
    <location>
        <begin position="18"/>
        <end position="199"/>
    </location>
</feature>
<dbReference type="PANTHER" id="PTHR13789">
    <property type="entry name" value="MONOOXYGENASE"/>
    <property type="match status" value="1"/>
</dbReference>
<keyword evidence="3" id="KW-0274">FAD</keyword>
<evidence type="ECO:0000256" key="4">
    <source>
        <dbReference type="ARBA" id="ARBA00023002"/>
    </source>
</evidence>
<dbReference type="GeneID" id="19985850"/>
<keyword evidence="2" id="KW-0285">Flavoprotein</keyword>
<name>V9D264_9EURO</name>
<dbReference type="InterPro" id="IPR036188">
    <property type="entry name" value="FAD/NAD-bd_sf"/>
</dbReference>
<gene>
    <name evidence="8" type="ORF">G647_07357</name>
</gene>
<comment type="similarity">
    <text evidence="1">Belongs to the paxM FAD-dependent monooxygenase family.</text>
</comment>
<evidence type="ECO:0000256" key="6">
    <source>
        <dbReference type="SAM" id="Phobius"/>
    </source>
</evidence>